<protein>
    <submittedName>
        <fullName evidence="1">Uncharacterized protein</fullName>
    </submittedName>
</protein>
<accession>A0ACC2PH90</accession>
<organism evidence="1 2">
    <name type="scientific">Eretmocerus hayati</name>
    <dbReference type="NCBI Taxonomy" id="131215"/>
    <lineage>
        <taxon>Eukaryota</taxon>
        <taxon>Metazoa</taxon>
        <taxon>Ecdysozoa</taxon>
        <taxon>Arthropoda</taxon>
        <taxon>Hexapoda</taxon>
        <taxon>Insecta</taxon>
        <taxon>Pterygota</taxon>
        <taxon>Neoptera</taxon>
        <taxon>Endopterygota</taxon>
        <taxon>Hymenoptera</taxon>
        <taxon>Apocrita</taxon>
        <taxon>Proctotrupomorpha</taxon>
        <taxon>Chalcidoidea</taxon>
        <taxon>Aphelinidae</taxon>
        <taxon>Aphelininae</taxon>
        <taxon>Eretmocerus</taxon>
    </lineage>
</organism>
<dbReference type="EMBL" id="CM056741">
    <property type="protein sequence ID" value="KAJ8682790.1"/>
    <property type="molecule type" value="Genomic_DNA"/>
</dbReference>
<evidence type="ECO:0000313" key="1">
    <source>
        <dbReference type="EMBL" id="KAJ8682790.1"/>
    </source>
</evidence>
<proteinExistence type="predicted"/>
<gene>
    <name evidence="1" type="ORF">QAD02_018582</name>
</gene>
<dbReference type="Proteomes" id="UP001239111">
    <property type="component" value="Chromosome 1"/>
</dbReference>
<keyword evidence="2" id="KW-1185">Reference proteome</keyword>
<reference evidence="1" key="1">
    <citation type="submission" date="2023-04" db="EMBL/GenBank/DDBJ databases">
        <title>A chromosome-level genome assembly of the parasitoid wasp Eretmocerus hayati.</title>
        <authorList>
            <person name="Zhong Y."/>
            <person name="Liu S."/>
            <person name="Liu Y."/>
        </authorList>
    </citation>
    <scope>NUCLEOTIDE SEQUENCE</scope>
    <source>
        <strain evidence="1">ZJU_SS_LIU_2023</strain>
    </source>
</reference>
<name>A0ACC2PH90_9HYME</name>
<sequence length="1079" mass="125613">MNEAIPRTRSPLKVLVENNIPIESYILVKFSRDVMERLGCLVNEQIFVECPYAFVDRNELLSELPLPNREDEIVENQGELAEKSSELMKNDRSELPPLVLIGYNSSGEKLEEDPAEFVVCLTEESTNFLVQQNRFISKRWREAVFNELFKISKSQIDEDTKIDHQEIIHKKPSRSLQEIELELPIKELISRKSTHSTLLNDRDVSKVRDDCVHLVPPSYEIFHNVDILHVGQTSQTTLKSKDGFVQTWPRRLRNQCTQYELEVPKEFLNIWRYEEKIIESKEEGADEIGEDETTGGIDNEVEAEVEKTEEEIMLEEKRRNEWNKLKDFLNDRVDDILDCISFNGATNLFTNDCAKLSTESEILGQKKLYEDLEEEATLIDLKTVGERCLLSASWHSELNDIIVCAYLDKQIEEDSLIVVWSLKKPAKPIMVLDCEEKIASLSFCNVDRYTDILVGGDLDGRIVMWEIHRGFLTQENDPVFIDDAVIEPPLRKAKIASSILNPDDTGNTIMSLQWLPTWCHISPDGSFHKSTSVTSIRAQFASSSLENTITFWSLPRSLSTPASHRSPLQLNFAPIYSLSIPQDQSTSITSFCLPISRTEDTSRLNLREDNRDDLARLQQVFVGTARGQICRCTWSGVKIEDEEVVDASEIEVCEVQECCAAHDGWVRCVVKSPHLDDVMLTVGGCVFALWKEDFTRAPIFSKRNEFQYGDGCWSIARPGLIVLARLDGCFEMWDLKRRSSEPVILQTVSREVRNNMILSVNYSNVANYEQKIHRPYDTVEIQVQGFHIVNLDFEILKFQFDSFLETRSLINFPFTAIIKVTPYIFPSPTTSSKKFLAVLDGASTLRIFKEADESRKDEDLERLEWFEEFAWRETKRKLEFHRWQDEYLREHPVALKRQQERRQAEADRKRQEAREKYLKEKEIEAREEAERELRQRRVSKSVIWRQNELKRAEKIILAKKGLVPHELEEKRMPLVIEHEKRRARLEQVKEELARADEILEECVMREVPELRHIKDKAKVETEEELKDSRKLLERTKEVCEMEYQRVKDRLIEKLKQKVDEPKFDWSRIKRAENARPALS</sequence>
<comment type="caution">
    <text evidence="1">The sequence shown here is derived from an EMBL/GenBank/DDBJ whole genome shotgun (WGS) entry which is preliminary data.</text>
</comment>
<evidence type="ECO:0000313" key="2">
    <source>
        <dbReference type="Proteomes" id="UP001239111"/>
    </source>
</evidence>